<dbReference type="EMBL" id="JARZFX010000002">
    <property type="protein sequence ID" value="MEC5423306.1"/>
    <property type="molecule type" value="Genomic_DNA"/>
</dbReference>
<proteinExistence type="inferred from homology"/>
<evidence type="ECO:0000256" key="2">
    <source>
        <dbReference type="SAM" id="SignalP"/>
    </source>
</evidence>
<evidence type="ECO:0000256" key="1">
    <source>
        <dbReference type="ARBA" id="ARBA00006987"/>
    </source>
</evidence>
<dbReference type="InterPro" id="IPR042100">
    <property type="entry name" value="Bug_dom1"/>
</dbReference>
<dbReference type="CDD" id="cd07012">
    <property type="entry name" value="PBP2_Bug_TTT"/>
    <property type="match status" value="1"/>
</dbReference>
<dbReference type="Pfam" id="PF03401">
    <property type="entry name" value="TctC"/>
    <property type="match status" value="1"/>
</dbReference>
<feature type="signal peptide" evidence="2">
    <location>
        <begin position="1"/>
        <end position="24"/>
    </location>
</feature>
<accession>A0ABU6KD90</accession>
<dbReference type="Gene3D" id="3.40.190.10">
    <property type="entry name" value="Periplasmic binding protein-like II"/>
    <property type="match status" value="1"/>
</dbReference>
<sequence length="331" mass="36244">MMKKINFLLLVLLLIIVAGCSSSAGSTESNDSETASSGDYPKQQIKMIIPYGPGGATDIIFRLIASHAEQYLGQTIVPVNMEGASSTNGSRQVKNSTPDGYTILASHDVIHTAHLAGVVDYSFDAFEPIALLTQTPNILTVHADSGWKDINGFLDYVKSNPGEVKYSHYPGTTDHFFIAQLMDAAGLEEDEIKLIGYEGTGEQINALLAKQIDSAMTNYTSGQAYFGNEFVPLGVAYEEKLEGIPNIPTFAEQGIDMENATSRGIFAPEGTPEEVIIKIEEAFQKALDDPEVQEQIAELGSIVYFKPHDEYKSWLDDLQERLDNLAKNMDF</sequence>
<comment type="caution">
    <text evidence="3">The sequence shown here is derived from an EMBL/GenBank/DDBJ whole genome shotgun (WGS) entry which is preliminary data.</text>
</comment>
<dbReference type="PIRSF" id="PIRSF017082">
    <property type="entry name" value="YflP"/>
    <property type="match status" value="1"/>
</dbReference>
<protein>
    <submittedName>
        <fullName evidence="3">Tripartite tricarboxylate transporter substrate binding protein</fullName>
    </submittedName>
</protein>
<reference evidence="3 4" key="1">
    <citation type="journal article" date="2024" name="Int. J. Syst. Evol. Microbiol.">
        <title>Virgibacillus tibetensis sp. nov., isolated from salt lake on the Tibetan Plateau of China.</title>
        <authorList>
            <person name="Phurbu D."/>
            <person name="Liu Z.-X."/>
            <person name="Wang R."/>
            <person name="Zheng Y.-Y."/>
            <person name="Liu H.-C."/>
            <person name="Zhou Y.-G."/>
            <person name="Yu Y.-J."/>
            <person name="Li A.-H."/>
        </authorList>
    </citation>
    <scope>NUCLEOTIDE SEQUENCE [LARGE SCALE GENOMIC DNA]</scope>
    <source>
        <strain evidence="3 4">C22-A2</strain>
    </source>
</reference>
<dbReference type="SUPFAM" id="SSF53850">
    <property type="entry name" value="Periplasmic binding protein-like II"/>
    <property type="match status" value="1"/>
</dbReference>
<comment type="similarity">
    <text evidence="1">Belongs to the UPF0065 (bug) family.</text>
</comment>
<evidence type="ECO:0000313" key="4">
    <source>
        <dbReference type="Proteomes" id="UP001335737"/>
    </source>
</evidence>
<feature type="chain" id="PRO_5046669083" evidence="2">
    <location>
        <begin position="25"/>
        <end position="331"/>
    </location>
</feature>
<dbReference type="PANTHER" id="PTHR42928:SF5">
    <property type="entry name" value="BLR1237 PROTEIN"/>
    <property type="match status" value="1"/>
</dbReference>
<dbReference type="Gene3D" id="3.40.190.150">
    <property type="entry name" value="Bordetella uptake gene, domain 1"/>
    <property type="match status" value="1"/>
</dbReference>
<dbReference type="PROSITE" id="PS51257">
    <property type="entry name" value="PROKAR_LIPOPROTEIN"/>
    <property type="match status" value="1"/>
</dbReference>
<gene>
    <name evidence="3" type="ORF">QGM71_07305</name>
</gene>
<keyword evidence="2" id="KW-0732">Signal</keyword>
<organism evidence="3 4">
    <name type="scientific">Virgibacillus tibetensis</name>
    <dbReference type="NCBI Taxonomy" id="3042313"/>
    <lineage>
        <taxon>Bacteria</taxon>
        <taxon>Bacillati</taxon>
        <taxon>Bacillota</taxon>
        <taxon>Bacilli</taxon>
        <taxon>Bacillales</taxon>
        <taxon>Bacillaceae</taxon>
        <taxon>Virgibacillus</taxon>
    </lineage>
</organism>
<evidence type="ECO:0000313" key="3">
    <source>
        <dbReference type="EMBL" id="MEC5423306.1"/>
    </source>
</evidence>
<dbReference type="Proteomes" id="UP001335737">
    <property type="component" value="Unassembled WGS sequence"/>
</dbReference>
<dbReference type="PANTHER" id="PTHR42928">
    <property type="entry name" value="TRICARBOXYLATE-BINDING PROTEIN"/>
    <property type="match status" value="1"/>
</dbReference>
<dbReference type="RefSeq" id="WP_327606859.1">
    <property type="nucleotide sequence ID" value="NZ_JARZFX010000002.1"/>
</dbReference>
<dbReference type="InterPro" id="IPR005064">
    <property type="entry name" value="BUG"/>
</dbReference>
<keyword evidence="4" id="KW-1185">Reference proteome</keyword>
<name>A0ABU6KD90_9BACI</name>